<evidence type="ECO:0000313" key="2">
    <source>
        <dbReference type="Proteomes" id="UP000886998"/>
    </source>
</evidence>
<dbReference type="Proteomes" id="UP000886998">
    <property type="component" value="Unassembled WGS sequence"/>
</dbReference>
<gene>
    <name evidence="1" type="ORF">TNIN_385591</name>
</gene>
<sequence length="80" mass="8826">MTHLRIEVERCIFTDSHVKPMFLVNADASKSAHGGVVYMHCVKEDGTTTTKLIASKSRVAPIKFISIPRLELSACLLLAQ</sequence>
<accession>A0A8X7CRZ0</accession>
<name>A0A8X7CRZ0_9ARAC</name>
<dbReference type="InterPro" id="IPR008042">
    <property type="entry name" value="Retrotrans_Pao"/>
</dbReference>
<reference evidence="1" key="1">
    <citation type="submission" date="2020-08" db="EMBL/GenBank/DDBJ databases">
        <title>Multicomponent nature underlies the extraordinary mechanical properties of spider dragline silk.</title>
        <authorList>
            <person name="Kono N."/>
            <person name="Nakamura H."/>
            <person name="Mori M."/>
            <person name="Yoshida Y."/>
            <person name="Ohtoshi R."/>
            <person name="Malay A.D."/>
            <person name="Moran D.A.P."/>
            <person name="Tomita M."/>
            <person name="Numata K."/>
            <person name="Arakawa K."/>
        </authorList>
    </citation>
    <scope>NUCLEOTIDE SEQUENCE</scope>
</reference>
<comment type="caution">
    <text evidence="1">The sequence shown here is derived from an EMBL/GenBank/DDBJ whole genome shotgun (WGS) entry which is preliminary data.</text>
</comment>
<dbReference type="EMBL" id="BMAV01020724">
    <property type="protein sequence ID" value="GFY74407.1"/>
    <property type="molecule type" value="Genomic_DNA"/>
</dbReference>
<protein>
    <submittedName>
        <fullName evidence="1">Uncharacterized protein</fullName>
    </submittedName>
</protein>
<evidence type="ECO:0000313" key="1">
    <source>
        <dbReference type="EMBL" id="GFY74407.1"/>
    </source>
</evidence>
<keyword evidence="2" id="KW-1185">Reference proteome</keyword>
<dbReference type="PANTHER" id="PTHR47331">
    <property type="entry name" value="PHD-TYPE DOMAIN-CONTAINING PROTEIN"/>
    <property type="match status" value="1"/>
</dbReference>
<dbReference type="Pfam" id="PF05380">
    <property type="entry name" value="Peptidase_A17"/>
    <property type="match status" value="1"/>
</dbReference>
<organism evidence="1 2">
    <name type="scientific">Trichonephila inaurata madagascariensis</name>
    <dbReference type="NCBI Taxonomy" id="2747483"/>
    <lineage>
        <taxon>Eukaryota</taxon>
        <taxon>Metazoa</taxon>
        <taxon>Ecdysozoa</taxon>
        <taxon>Arthropoda</taxon>
        <taxon>Chelicerata</taxon>
        <taxon>Arachnida</taxon>
        <taxon>Araneae</taxon>
        <taxon>Araneomorphae</taxon>
        <taxon>Entelegynae</taxon>
        <taxon>Araneoidea</taxon>
        <taxon>Nephilidae</taxon>
        <taxon>Trichonephila</taxon>
        <taxon>Trichonephila inaurata</taxon>
    </lineage>
</organism>
<dbReference type="OrthoDB" id="6435651at2759"/>
<dbReference type="AlphaFoldDB" id="A0A8X7CRZ0"/>
<proteinExistence type="predicted"/>